<protein>
    <submittedName>
        <fullName evidence="2">Uncharacterized protein</fullName>
    </submittedName>
</protein>
<name>A0A1D1ZSE5_AUXPR</name>
<dbReference type="EMBL" id="GDKF01008969">
    <property type="protein sequence ID" value="JAT69653.1"/>
    <property type="molecule type" value="Transcribed_RNA"/>
</dbReference>
<proteinExistence type="predicted"/>
<evidence type="ECO:0000313" key="2">
    <source>
        <dbReference type="EMBL" id="JAT69653.1"/>
    </source>
</evidence>
<dbReference type="GO" id="GO:0006788">
    <property type="term" value="P:heme oxidation"/>
    <property type="evidence" value="ECO:0007669"/>
    <property type="project" value="InterPro"/>
</dbReference>
<gene>
    <name evidence="2" type="ORF">g.31326</name>
</gene>
<feature type="region of interest" description="Disordered" evidence="1">
    <location>
        <begin position="45"/>
        <end position="66"/>
    </location>
</feature>
<dbReference type="GO" id="GO:0004392">
    <property type="term" value="F:heme oxygenase (decyclizing) activity"/>
    <property type="evidence" value="ECO:0007669"/>
    <property type="project" value="InterPro"/>
</dbReference>
<dbReference type="InterPro" id="IPR016084">
    <property type="entry name" value="Haem_Oase-like_multi-hlx"/>
</dbReference>
<reference evidence="2" key="1">
    <citation type="submission" date="2015-08" db="EMBL/GenBank/DDBJ databases">
        <authorList>
            <person name="Babu N.S."/>
            <person name="Beckwith C.J."/>
            <person name="Beseler K.G."/>
            <person name="Brison A."/>
            <person name="Carone J.V."/>
            <person name="Caskin T.P."/>
            <person name="Diamond M."/>
            <person name="Durham M.E."/>
            <person name="Foxe J.M."/>
            <person name="Go M."/>
            <person name="Henderson B.A."/>
            <person name="Jones I.B."/>
            <person name="McGettigan J.A."/>
            <person name="Micheletti S.J."/>
            <person name="Nasrallah M.E."/>
            <person name="Ortiz D."/>
            <person name="Piller C.R."/>
            <person name="Privatt S.R."/>
            <person name="Schneider S.L."/>
            <person name="Sharp S."/>
            <person name="Smith T.C."/>
            <person name="Stanton J.D."/>
            <person name="Ullery H.E."/>
            <person name="Wilson R.J."/>
            <person name="Serrano M.G."/>
            <person name="Buck G."/>
            <person name="Lee V."/>
            <person name="Wang Y."/>
            <person name="Carvalho R."/>
            <person name="Voegtly L."/>
            <person name="Shi R."/>
            <person name="Duckworth R."/>
            <person name="Johnson A."/>
            <person name="Loviza R."/>
            <person name="Walstead R."/>
            <person name="Shah Z."/>
            <person name="Kiflezghi M."/>
            <person name="Wade K."/>
            <person name="Ball S.L."/>
            <person name="Bradley K.W."/>
            <person name="Asai D.J."/>
            <person name="Bowman C.A."/>
            <person name="Russell D.A."/>
            <person name="Pope W.H."/>
            <person name="Jacobs-Sera D."/>
            <person name="Hendrix R.W."/>
            <person name="Hatfull G.F."/>
        </authorList>
    </citation>
    <scope>NUCLEOTIDE SEQUENCE</scope>
</reference>
<dbReference type="InterPro" id="IPR002051">
    <property type="entry name" value="Haem_Oase"/>
</dbReference>
<sequence length="370" mass="38712">LHGGDAVHDIAMLYVPAISCLPDFASHLNRPARTCVVAFAGQGFSSKKPGPKTQKKSSKDPESTPISDVQAIDKALKAAGVYKAINQEQAKKGKVDFVKVKDWGSGTRENLGDLQIDETAPADSIASVESLTLHDRLARELQALQRAGRLNITGVPGMKPLPPFEEWAFKLEHYLQYLVDLHTVHKALEAALEAVTAASCISSGLRAALARYAPEVGLARAGAIARDVAALSSELPAAPAPSTSARAFASYLASLASRATAGGPGAVAAGPAGHAARLFCCAYLLHLTGLTSHVRIGAAAMEKLDLVQRGAMATFTEFPPEAKNPLGVFVDATNEAGRSLGPEEADAVASELARTMPKTSLLLQPLARAA</sequence>
<dbReference type="AlphaFoldDB" id="A0A1D1ZSE5"/>
<dbReference type="CDD" id="cd19165">
    <property type="entry name" value="HemeO"/>
    <property type="match status" value="1"/>
</dbReference>
<dbReference type="Gene3D" id="1.20.910.10">
    <property type="entry name" value="Heme oxygenase-like"/>
    <property type="match status" value="1"/>
</dbReference>
<dbReference type="SUPFAM" id="SSF48613">
    <property type="entry name" value="Heme oxygenase-like"/>
    <property type="match status" value="1"/>
</dbReference>
<accession>A0A1D1ZSE5</accession>
<feature type="non-terminal residue" evidence="2">
    <location>
        <position position="1"/>
    </location>
</feature>
<organism evidence="2">
    <name type="scientific">Auxenochlorella protothecoides</name>
    <name type="common">Green microalga</name>
    <name type="synonym">Chlorella protothecoides</name>
    <dbReference type="NCBI Taxonomy" id="3075"/>
    <lineage>
        <taxon>Eukaryota</taxon>
        <taxon>Viridiplantae</taxon>
        <taxon>Chlorophyta</taxon>
        <taxon>core chlorophytes</taxon>
        <taxon>Trebouxiophyceae</taxon>
        <taxon>Chlorellales</taxon>
        <taxon>Chlorellaceae</taxon>
        <taxon>Auxenochlorella</taxon>
    </lineage>
</organism>
<evidence type="ECO:0000256" key="1">
    <source>
        <dbReference type="SAM" id="MobiDB-lite"/>
    </source>
</evidence>